<evidence type="ECO:0000259" key="1">
    <source>
        <dbReference type="Pfam" id="PF01048"/>
    </source>
</evidence>
<sequence>MTLIFAPEGRIAQVLGRALRLERELDGPWLIHGGQVGRHEVVLLETERGKVAAAAAVAYARQRFNPSQAFGVGLAQALDPQLKPLDLIVAQDGVQYDLAFGAPTEHLVAADPVLSQRVLRAAQALGQPVRTGRVATADRFPSSPAEVAHLRERLAADVAEIGGAAALWSARKTGIPLALIRMVGDAEHLEPAARHLAELMVKVLEG</sequence>
<evidence type="ECO:0000313" key="2">
    <source>
        <dbReference type="EMBL" id="RIH93878.1"/>
    </source>
</evidence>
<keyword evidence="2" id="KW-0326">Glycosidase</keyword>
<gene>
    <name evidence="2" type="primary">pfs_1</name>
    <name evidence="2" type="ORF">Mgrana_00227</name>
</gene>
<dbReference type="Pfam" id="PF01048">
    <property type="entry name" value="PNP_UDP_1"/>
    <property type="match status" value="1"/>
</dbReference>
<comment type="caution">
    <text evidence="2">The sequence shown here is derived from an EMBL/GenBank/DDBJ whole genome shotgun (WGS) entry which is preliminary data.</text>
</comment>
<dbReference type="PANTHER" id="PTHR46832:SF1">
    <property type="entry name" value="5'-METHYLTHIOADENOSINE_S-ADENOSYLHOMOCYSTEINE NUCLEOSIDASE"/>
    <property type="match status" value="1"/>
</dbReference>
<dbReference type="GO" id="GO:0005829">
    <property type="term" value="C:cytosol"/>
    <property type="evidence" value="ECO:0007669"/>
    <property type="project" value="TreeGrafter"/>
</dbReference>
<accession>A0A399FCB0</accession>
<dbReference type="SUPFAM" id="SSF53167">
    <property type="entry name" value="Purine and uridine phosphorylases"/>
    <property type="match status" value="1"/>
</dbReference>
<protein>
    <submittedName>
        <fullName evidence="2">Aminodeoxyfutalosine nucleosidase</fullName>
        <ecNumber evidence="2">3.2.2.30</ecNumber>
    </submittedName>
</protein>
<dbReference type="InterPro" id="IPR035994">
    <property type="entry name" value="Nucleoside_phosphorylase_sf"/>
</dbReference>
<dbReference type="EC" id="3.2.2.30" evidence="2"/>
<evidence type="ECO:0000313" key="3">
    <source>
        <dbReference type="Proteomes" id="UP000266178"/>
    </source>
</evidence>
<reference evidence="2 3" key="1">
    <citation type="submission" date="2018-08" db="EMBL/GenBank/DDBJ databases">
        <title>Meiothermus granaticius genome AF-68 sequencing project.</title>
        <authorList>
            <person name="Da Costa M.S."/>
            <person name="Albuquerque L."/>
            <person name="Raposo P."/>
            <person name="Froufe H.J.C."/>
            <person name="Barroso C.S."/>
            <person name="Egas C."/>
        </authorList>
    </citation>
    <scope>NUCLEOTIDE SEQUENCE [LARGE SCALE GENOMIC DNA]</scope>
    <source>
        <strain evidence="2 3">AF-68</strain>
    </source>
</reference>
<dbReference type="AlphaFoldDB" id="A0A399FCB0"/>
<proteinExistence type="predicted"/>
<dbReference type="RefSeq" id="WP_119355759.1">
    <property type="nucleotide sequence ID" value="NZ_BJXM01000004.1"/>
</dbReference>
<dbReference type="PANTHER" id="PTHR46832">
    <property type="entry name" value="5'-METHYLTHIOADENOSINE/S-ADENOSYLHOMOCYSTEINE NUCLEOSIDASE"/>
    <property type="match status" value="1"/>
</dbReference>
<keyword evidence="3" id="KW-1185">Reference proteome</keyword>
<dbReference type="Proteomes" id="UP000266178">
    <property type="component" value="Unassembled WGS sequence"/>
</dbReference>
<dbReference type="GO" id="GO:0008782">
    <property type="term" value="F:adenosylhomocysteine nucleosidase activity"/>
    <property type="evidence" value="ECO:0007669"/>
    <property type="project" value="TreeGrafter"/>
</dbReference>
<dbReference type="InterPro" id="IPR000845">
    <property type="entry name" value="Nucleoside_phosphorylase_d"/>
</dbReference>
<name>A0A399FCB0_9DEIN</name>
<dbReference type="GO" id="GO:0102246">
    <property type="term" value="F:6-amino-6-deoxyfutalosine hydrolase activity"/>
    <property type="evidence" value="ECO:0007669"/>
    <property type="project" value="UniProtKB-EC"/>
</dbReference>
<dbReference type="GO" id="GO:0019284">
    <property type="term" value="P:L-methionine salvage from S-adenosylmethionine"/>
    <property type="evidence" value="ECO:0007669"/>
    <property type="project" value="TreeGrafter"/>
</dbReference>
<dbReference type="GO" id="GO:0009116">
    <property type="term" value="P:nucleoside metabolic process"/>
    <property type="evidence" value="ECO:0007669"/>
    <property type="project" value="InterPro"/>
</dbReference>
<dbReference type="Gene3D" id="3.40.50.1580">
    <property type="entry name" value="Nucleoside phosphorylase domain"/>
    <property type="match status" value="1"/>
</dbReference>
<keyword evidence="2" id="KW-0378">Hydrolase</keyword>
<organism evidence="2 3">
    <name type="scientific">Meiothermus granaticius NBRC 107808</name>
    <dbReference type="NCBI Taxonomy" id="1227551"/>
    <lineage>
        <taxon>Bacteria</taxon>
        <taxon>Thermotogati</taxon>
        <taxon>Deinococcota</taxon>
        <taxon>Deinococci</taxon>
        <taxon>Thermales</taxon>
        <taxon>Thermaceae</taxon>
        <taxon>Meiothermus</taxon>
    </lineage>
</organism>
<feature type="domain" description="Nucleoside phosphorylase" evidence="1">
    <location>
        <begin position="29"/>
        <end position="187"/>
    </location>
</feature>
<dbReference type="GO" id="GO:0008930">
    <property type="term" value="F:methylthioadenosine nucleosidase activity"/>
    <property type="evidence" value="ECO:0007669"/>
    <property type="project" value="TreeGrafter"/>
</dbReference>
<dbReference type="EMBL" id="QWLB01000002">
    <property type="protein sequence ID" value="RIH93878.1"/>
    <property type="molecule type" value="Genomic_DNA"/>
</dbReference>